<evidence type="ECO:0000259" key="5">
    <source>
        <dbReference type="PROSITE" id="PS50109"/>
    </source>
</evidence>
<keyword evidence="4" id="KW-1133">Transmembrane helix</keyword>
<feature type="transmembrane region" description="Helical" evidence="4">
    <location>
        <begin position="903"/>
        <end position="921"/>
    </location>
</feature>
<name>A0A2W7Q822_9BACT</name>
<dbReference type="EC" id="2.7.13.3" evidence="2"/>
<dbReference type="Pfam" id="PF02518">
    <property type="entry name" value="HATPase_c"/>
    <property type="match status" value="1"/>
</dbReference>
<proteinExistence type="predicted"/>
<dbReference type="EMBL" id="QKZK01000008">
    <property type="protein sequence ID" value="PZX17899.1"/>
    <property type="molecule type" value="Genomic_DNA"/>
</dbReference>
<dbReference type="Gene3D" id="2.60.40.10">
    <property type="entry name" value="Immunoglobulins"/>
    <property type="match status" value="1"/>
</dbReference>
<evidence type="ECO:0000313" key="6">
    <source>
        <dbReference type="EMBL" id="PZX17899.1"/>
    </source>
</evidence>
<dbReference type="Gene3D" id="2.130.10.10">
    <property type="entry name" value="YVTN repeat-like/Quinoprotein amine dehydrogenase"/>
    <property type="match status" value="3"/>
</dbReference>
<dbReference type="SMART" id="SM00388">
    <property type="entry name" value="HisKA"/>
    <property type="match status" value="1"/>
</dbReference>
<comment type="caution">
    <text evidence="6">The sequence shown here is derived from an EMBL/GenBank/DDBJ whole genome shotgun (WGS) entry which is preliminary data.</text>
</comment>
<dbReference type="SUPFAM" id="SSF101898">
    <property type="entry name" value="NHL repeat"/>
    <property type="match status" value="1"/>
</dbReference>
<dbReference type="InterPro" id="IPR011123">
    <property type="entry name" value="Y_Y_Y"/>
</dbReference>
<evidence type="ECO:0000256" key="2">
    <source>
        <dbReference type="ARBA" id="ARBA00012438"/>
    </source>
</evidence>
<dbReference type="InterPro" id="IPR015943">
    <property type="entry name" value="WD40/YVTN_repeat-like_dom_sf"/>
</dbReference>
<protein>
    <recommendedName>
        <fullName evidence="2">histidine kinase</fullName>
        <ecNumber evidence="2">2.7.13.3</ecNumber>
    </recommendedName>
</protein>
<gene>
    <name evidence="6" type="ORF">LX69_01312</name>
</gene>
<dbReference type="AlphaFoldDB" id="A0A2W7Q822"/>
<dbReference type="CDD" id="cd00082">
    <property type="entry name" value="HisKA"/>
    <property type="match status" value="1"/>
</dbReference>
<dbReference type="InterPro" id="IPR003594">
    <property type="entry name" value="HATPase_dom"/>
</dbReference>
<dbReference type="SUPFAM" id="SSF63829">
    <property type="entry name" value="Calcium-dependent phosphotriesterase"/>
    <property type="match status" value="2"/>
</dbReference>
<keyword evidence="4" id="KW-0472">Membrane</keyword>
<dbReference type="InterPro" id="IPR003661">
    <property type="entry name" value="HisK_dim/P_dom"/>
</dbReference>
<dbReference type="FunFam" id="1.10.287.130:FF:000045">
    <property type="entry name" value="Two-component system sensor histidine kinase/response regulator"/>
    <property type="match status" value="1"/>
</dbReference>
<dbReference type="Gene3D" id="1.10.287.130">
    <property type="match status" value="1"/>
</dbReference>
<evidence type="ECO:0000256" key="3">
    <source>
        <dbReference type="ARBA" id="ARBA00022553"/>
    </source>
</evidence>
<reference evidence="6 7" key="1">
    <citation type="submission" date="2018-06" db="EMBL/GenBank/DDBJ databases">
        <title>Genomic Encyclopedia of Archaeal and Bacterial Type Strains, Phase II (KMG-II): from individual species to whole genera.</title>
        <authorList>
            <person name="Goeker M."/>
        </authorList>
    </citation>
    <scope>NUCLEOTIDE SEQUENCE [LARGE SCALE GENOMIC DNA]</scope>
    <source>
        <strain evidence="6 7">DSM 6779</strain>
    </source>
</reference>
<keyword evidence="3" id="KW-0597">Phosphoprotein</keyword>
<dbReference type="Pfam" id="PF07495">
    <property type="entry name" value="Y_Y_Y"/>
    <property type="match status" value="1"/>
</dbReference>
<dbReference type="OrthoDB" id="9809670at2"/>
<dbReference type="Pfam" id="PF00512">
    <property type="entry name" value="HisKA"/>
    <property type="match status" value="1"/>
</dbReference>
<dbReference type="InterPro" id="IPR005467">
    <property type="entry name" value="His_kinase_dom"/>
</dbReference>
<keyword evidence="7" id="KW-1185">Reference proteome</keyword>
<dbReference type="PANTHER" id="PTHR43547:SF2">
    <property type="entry name" value="HYBRID SIGNAL TRANSDUCTION HISTIDINE KINASE C"/>
    <property type="match status" value="1"/>
</dbReference>
<evidence type="ECO:0000313" key="7">
    <source>
        <dbReference type="Proteomes" id="UP000249239"/>
    </source>
</evidence>
<organism evidence="6 7">
    <name type="scientific">Breznakibacter xylanolyticus</name>
    <dbReference type="NCBI Taxonomy" id="990"/>
    <lineage>
        <taxon>Bacteria</taxon>
        <taxon>Pseudomonadati</taxon>
        <taxon>Bacteroidota</taxon>
        <taxon>Bacteroidia</taxon>
        <taxon>Marinilabiliales</taxon>
        <taxon>Marinilabiliaceae</taxon>
        <taxon>Breznakibacter</taxon>
    </lineage>
</organism>
<dbReference type="SMART" id="SM00387">
    <property type="entry name" value="HATPase_c"/>
    <property type="match status" value="1"/>
</dbReference>
<dbReference type="InterPro" id="IPR036097">
    <property type="entry name" value="HisK_dim/P_sf"/>
</dbReference>
<sequence length="1162" mass="128715">MKFFVPRPHLLPLMLGILSTVVLMADNGQRHLFEHLGTENGLSHSHVSGMLKDRQGFMWFATWDGLNRYDGNAFVTFKPGDNHPGASNRIDGLSEDGHGNIWVTTVDRKAYRLNRLTERFEALPPLPGKPTPPTIGSLTHTPRGDTWIILPGHGACRIVTNPTNNQTTVESFNEQSSIPLPDNHVTHIIEDTGGSVWLAGAKSVTCLSQDSVNHGMTPVPLRTMPSYLREQGAITAVIAGEQAVWMGTDKGLLLRFDTQTRQLKTIPMSSSAAITTLACDNQGKLLAGTQQGGIAVVNEASGSLVHHYHHPAIGHVLKLYVDSRGLIWVETRQPGIVKIDPTTGLTRHYQQPLDVAPDLRPTAQCGMMEDETHRIWLTLKGGGFGYYDPEHDHIAYFHNRPGDPQSKVSNFVNCFYKEASGTLWLSTYFKGIEKVTFASERFRFVQPTPQANLSIANEVRALLYDHDGLLWVATKKQELFVLDSLNRIVKKITLTNTQQPGMVYALLHDHQGNIYAGTKGNGLFKLTRRGKLEYEVSHYRHHPDDAYSLSNDNIYSLLQDNRGRIWIGTYGGGLNLMDGERFINPGNEFGNYPDQQGLKVRHLAQDRQGNLWLGTTDGLMLAQPHAADHHETRFTLFTPSLGNTSGLLSNDVFQVLCNSAGTLYVTTLGGGLSILKETDPQTRHLTFETLTQASGLPSNMIFTLAEDDRGQLWMSTENGICAYEPTTKTINHFGRHDGIANTAFSEGAVARRYDGTISFGTNKGLYTFHPHSIIMPSSPGNLTFTSLQLMGKAVKPSPEGPLHQSMTQTDHLELTHQQNLFTIGWTTLNSPTTDRPTYEYDLEGYDREWRPAGTGHQADYSHVPPGKYNFHVRFSNPALQAVNATRSLRITIRPPAWKSTPAMILYLVVAIVLGAIIRRFFGTILKLRHKVAVEKELTDIKLNFFTNLSHELRTPLTLILGPAEELRHDTRLPSRAHDMARLIEDNANRLLRIVTQLLDFRKMESGKMPLTLIPVDMNVLTERMCAGFKALAAQKSIVLTHEPSPTPCVLNLDAEKTESVLTNLLANAIAHTPKGGHIRLVVQDADASKQPSVAIIDNGTGIAPELAPNLFEVFASHRRPTRNDQPGTGIGLAYSRAIMRQHGGDLVYRPTPGGGGDFYHAI</sequence>
<dbReference type="PANTHER" id="PTHR43547">
    <property type="entry name" value="TWO-COMPONENT HISTIDINE KINASE"/>
    <property type="match status" value="1"/>
</dbReference>
<dbReference type="InterPro" id="IPR011110">
    <property type="entry name" value="Reg_prop"/>
</dbReference>
<dbReference type="PRINTS" id="PR00344">
    <property type="entry name" value="BCTRLSENSOR"/>
</dbReference>
<dbReference type="SUPFAM" id="SSF47384">
    <property type="entry name" value="Homodimeric domain of signal transducing histidine kinase"/>
    <property type="match status" value="1"/>
</dbReference>
<dbReference type="PROSITE" id="PS50109">
    <property type="entry name" value="HIS_KIN"/>
    <property type="match status" value="1"/>
</dbReference>
<dbReference type="InterPro" id="IPR004358">
    <property type="entry name" value="Sig_transdc_His_kin-like_C"/>
</dbReference>
<comment type="catalytic activity">
    <reaction evidence="1">
        <text>ATP + protein L-histidine = ADP + protein N-phospho-L-histidine.</text>
        <dbReference type="EC" id="2.7.13.3"/>
    </reaction>
</comment>
<dbReference type="SUPFAM" id="SSF55874">
    <property type="entry name" value="ATPase domain of HSP90 chaperone/DNA topoisomerase II/histidine kinase"/>
    <property type="match status" value="1"/>
</dbReference>
<keyword evidence="4" id="KW-0812">Transmembrane</keyword>
<dbReference type="InterPro" id="IPR036890">
    <property type="entry name" value="HATPase_C_sf"/>
</dbReference>
<dbReference type="Pfam" id="PF07494">
    <property type="entry name" value="Reg_prop"/>
    <property type="match status" value="4"/>
</dbReference>
<evidence type="ECO:0000256" key="1">
    <source>
        <dbReference type="ARBA" id="ARBA00000085"/>
    </source>
</evidence>
<dbReference type="RefSeq" id="WP_111445014.1">
    <property type="nucleotide sequence ID" value="NZ_QKZK01000008.1"/>
</dbReference>
<dbReference type="Proteomes" id="UP000249239">
    <property type="component" value="Unassembled WGS sequence"/>
</dbReference>
<dbReference type="GO" id="GO:0000155">
    <property type="term" value="F:phosphorelay sensor kinase activity"/>
    <property type="evidence" value="ECO:0007669"/>
    <property type="project" value="InterPro"/>
</dbReference>
<evidence type="ECO:0000256" key="4">
    <source>
        <dbReference type="SAM" id="Phobius"/>
    </source>
</evidence>
<feature type="domain" description="Histidine kinase" evidence="5">
    <location>
        <begin position="947"/>
        <end position="1162"/>
    </location>
</feature>
<dbReference type="InterPro" id="IPR013783">
    <property type="entry name" value="Ig-like_fold"/>
</dbReference>
<dbReference type="Gene3D" id="3.30.565.10">
    <property type="entry name" value="Histidine kinase-like ATPase, C-terminal domain"/>
    <property type="match status" value="1"/>
</dbReference>
<accession>A0A2W7Q822</accession>